<proteinExistence type="predicted"/>
<dbReference type="EMBL" id="PPEI02000005">
    <property type="protein sequence ID" value="PWN62314.1"/>
    <property type="molecule type" value="Genomic_DNA"/>
</dbReference>
<protein>
    <submittedName>
        <fullName evidence="1">Uncharacterized protein</fullName>
    </submittedName>
</protein>
<evidence type="ECO:0000313" key="2">
    <source>
        <dbReference type="Proteomes" id="UP000236182"/>
    </source>
</evidence>
<organism evidence="1 2">
    <name type="scientific">Chryseobacterium oncorhynchi</name>
    <dbReference type="NCBI Taxonomy" id="741074"/>
    <lineage>
        <taxon>Bacteria</taxon>
        <taxon>Pseudomonadati</taxon>
        <taxon>Bacteroidota</taxon>
        <taxon>Flavobacteriia</taxon>
        <taxon>Flavobacteriales</taxon>
        <taxon>Weeksellaceae</taxon>
        <taxon>Chryseobacterium group</taxon>
        <taxon>Chryseobacterium</taxon>
    </lineage>
</organism>
<comment type="caution">
    <text evidence="1">The sequence shown here is derived from an EMBL/GenBank/DDBJ whole genome shotgun (WGS) entry which is preliminary data.</text>
</comment>
<dbReference type="Proteomes" id="UP000236182">
    <property type="component" value="Unassembled WGS sequence"/>
</dbReference>
<sequence length="112" mass="12483">MKQKDFGIQYISKNNGVFALDINIKRDSSGRITSGLVLGNTLQQNMASILIAEPGDLKNQLSVGVGIRSALLDEDLLQYRHLIKSQFAKDGLVVKHLDLYNLTKFSIDAEYE</sequence>
<evidence type="ECO:0000313" key="1">
    <source>
        <dbReference type="EMBL" id="PWN62314.1"/>
    </source>
</evidence>
<dbReference type="OrthoDB" id="1095019at2"/>
<reference evidence="1" key="1">
    <citation type="submission" date="2018-04" db="EMBL/GenBank/DDBJ databases">
        <title>Draft Genome Sequences of Chryseobacterium lactis NCTC11390T isolated from milk, Chryseobacterium oncorhynchi 701B-08T from rainbow trout, and Chryseobacterium viscerum 687B-08T from diseased fish.</title>
        <authorList>
            <person name="Jeong J.-J."/>
            <person name="Lee Y.J."/>
            <person name="Pathiraja D."/>
            <person name="Park B."/>
            <person name="Choi I.-G."/>
            <person name="Kim K.D."/>
        </authorList>
    </citation>
    <scope>NUCLEOTIDE SEQUENCE [LARGE SCALE GENOMIC DNA]</scope>
    <source>
        <strain evidence="1">701B-08</strain>
    </source>
</reference>
<keyword evidence="2" id="KW-1185">Reference proteome</keyword>
<dbReference type="AlphaFoldDB" id="A0A316WLM8"/>
<dbReference type="RefSeq" id="WP_109623162.1">
    <property type="nucleotide sequence ID" value="NZ_PPEI02000005.1"/>
</dbReference>
<gene>
    <name evidence="1" type="ORF">C1638_017635</name>
</gene>
<accession>A0A316WLM8</accession>
<name>A0A316WLM8_9FLAO</name>